<organism evidence="1">
    <name type="scientific">Anguilla anguilla</name>
    <name type="common">European freshwater eel</name>
    <name type="synonym">Muraena anguilla</name>
    <dbReference type="NCBI Taxonomy" id="7936"/>
    <lineage>
        <taxon>Eukaryota</taxon>
        <taxon>Metazoa</taxon>
        <taxon>Chordata</taxon>
        <taxon>Craniata</taxon>
        <taxon>Vertebrata</taxon>
        <taxon>Euteleostomi</taxon>
        <taxon>Actinopterygii</taxon>
        <taxon>Neopterygii</taxon>
        <taxon>Teleostei</taxon>
        <taxon>Anguilliformes</taxon>
        <taxon>Anguillidae</taxon>
        <taxon>Anguilla</taxon>
    </lineage>
</organism>
<reference evidence="1" key="2">
    <citation type="journal article" date="2015" name="Fish Shellfish Immunol.">
        <title>Early steps in the European eel (Anguilla anguilla)-Vibrio vulnificus interaction in the gills: Role of the RtxA13 toxin.</title>
        <authorList>
            <person name="Callol A."/>
            <person name="Pajuelo D."/>
            <person name="Ebbesson L."/>
            <person name="Teles M."/>
            <person name="MacKenzie S."/>
            <person name="Amaro C."/>
        </authorList>
    </citation>
    <scope>NUCLEOTIDE SEQUENCE</scope>
</reference>
<dbReference type="EMBL" id="GBXM01101688">
    <property type="protein sequence ID" value="JAH06889.1"/>
    <property type="molecule type" value="Transcribed_RNA"/>
</dbReference>
<protein>
    <submittedName>
        <fullName evidence="1">Uncharacterized protein</fullName>
    </submittedName>
</protein>
<proteinExistence type="predicted"/>
<sequence>MYTCLQSTWCTVCYYIIRSSLPNGTVTLCSHRHATLLEFCVLFL</sequence>
<reference evidence="1" key="1">
    <citation type="submission" date="2014-11" db="EMBL/GenBank/DDBJ databases">
        <authorList>
            <person name="Amaro Gonzalez C."/>
        </authorList>
    </citation>
    <scope>NUCLEOTIDE SEQUENCE</scope>
</reference>
<evidence type="ECO:0000313" key="1">
    <source>
        <dbReference type="EMBL" id="JAH06889.1"/>
    </source>
</evidence>
<name>A0A0E9PQW8_ANGAN</name>
<dbReference type="AlphaFoldDB" id="A0A0E9PQW8"/>
<accession>A0A0E9PQW8</accession>